<keyword evidence="3" id="KW-1185">Reference proteome</keyword>
<accession>A0ABX3NT90</accession>
<dbReference type="PROSITE" id="PS51257">
    <property type="entry name" value="PROKAR_LIPOPROTEIN"/>
    <property type="match status" value="1"/>
</dbReference>
<sequence length="317" mass="33080">MRKLIYILIPGLAAFSACQRKLEVDSMSNFKVTADSTLYHAGGNATFTFTGSPNTITFYSGEPGHVYDLRNRVSEAGKAVLQFSSALNAGAQTGSLALMASTDFKGVAGTDTVTTVANIKAATWTDISSRGKFATNTTATASGAIDLTDMAGKPVFLAFKYLGQAGSIQNKWTITGLTVTNTLKDGSVYTIANLLANNSPITANFGGVPTYSPGWVAYPVSNTFTWVVSAGTSLVITGAATAALATADAEAWTIMGPVDLTKVTPDVGVAIKGITLPLPYYTYVYGKAGSYKATFIANSATRDNSTSSISTLDLTIQ</sequence>
<feature type="domain" description="DUF5017" evidence="1">
    <location>
        <begin position="17"/>
        <end position="194"/>
    </location>
</feature>
<dbReference type="Proteomes" id="UP000192277">
    <property type="component" value="Unassembled WGS sequence"/>
</dbReference>
<evidence type="ECO:0000313" key="2">
    <source>
        <dbReference type="EMBL" id="OQP45177.1"/>
    </source>
</evidence>
<reference evidence="2 3" key="1">
    <citation type="submission" date="2016-04" db="EMBL/GenBank/DDBJ databases">
        <authorList>
            <person name="Chen L."/>
            <person name="Zhuang W."/>
            <person name="Wang G."/>
        </authorList>
    </citation>
    <scope>NUCLEOTIDE SEQUENCE [LARGE SCALE GENOMIC DNA]</scope>
    <source>
        <strain evidence="3">GR20</strain>
    </source>
</reference>
<gene>
    <name evidence="2" type="ORF">A4D02_33935</name>
</gene>
<dbReference type="InterPro" id="IPR032185">
    <property type="entry name" value="DUF5017"/>
</dbReference>
<protein>
    <recommendedName>
        <fullName evidence="1">DUF5017 domain-containing protein</fullName>
    </recommendedName>
</protein>
<evidence type="ECO:0000313" key="3">
    <source>
        <dbReference type="Proteomes" id="UP000192277"/>
    </source>
</evidence>
<organism evidence="2 3">
    <name type="scientific">Niastella koreensis</name>
    <dbReference type="NCBI Taxonomy" id="354356"/>
    <lineage>
        <taxon>Bacteria</taxon>
        <taxon>Pseudomonadati</taxon>
        <taxon>Bacteroidota</taxon>
        <taxon>Chitinophagia</taxon>
        <taxon>Chitinophagales</taxon>
        <taxon>Chitinophagaceae</taxon>
        <taxon>Niastella</taxon>
    </lineage>
</organism>
<proteinExistence type="predicted"/>
<name>A0ABX3NT90_9BACT</name>
<dbReference type="RefSeq" id="WP_014219228.1">
    <property type="nucleotide sequence ID" value="NZ_LWBO01000021.1"/>
</dbReference>
<comment type="caution">
    <text evidence="2">The sequence shown here is derived from an EMBL/GenBank/DDBJ whole genome shotgun (WGS) entry which is preliminary data.</text>
</comment>
<evidence type="ECO:0000259" key="1">
    <source>
        <dbReference type="Pfam" id="PF16409"/>
    </source>
</evidence>
<dbReference type="EMBL" id="LWBO01000021">
    <property type="protein sequence ID" value="OQP45177.1"/>
    <property type="molecule type" value="Genomic_DNA"/>
</dbReference>
<dbReference type="Pfam" id="PF16409">
    <property type="entry name" value="DUF5017"/>
    <property type="match status" value="1"/>
</dbReference>